<dbReference type="AlphaFoldDB" id="A0A4S4LVT5"/>
<feature type="compositionally biased region" description="Basic and acidic residues" evidence="1">
    <location>
        <begin position="384"/>
        <end position="410"/>
    </location>
</feature>
<gene>
    <name evidence="3" type="ORF">EUX98_g9278</name>
</gene>
<evidence type="ECO:0000256" key="1">
    <source>
        <dbReference type="SAM" id="MobiDB-lite"/>
    </source>
</evidence>
<evidence type="ECO:0000259" key="2">
    <source>
        <dbReference type="Pfam" id="PF20149"/>
    </source>
</evidence>
<keyword evidence="4" id="KW-1185">Reference proteome</keyword>
<name>A0A4S4LVT5_9APHY</name>
<feature type="region of interest" description="Disordered" evidence="1">
    <location>
        <begin position="1"/>
        <end position="421"/>
    </location>
</feature>
<accession>A0A4S4LVT5</accession>
<organism evidence="3 4">
    <name type="scientific">Antrodiella citrinella</name>
    <dbReference type="NCBI Taxonomy" id="2447956"/>
    <lineage>
        <taxon>Eukaryota</taxon>
        <taxon>Fungi</taxon>
        <taxon>Dikarya</taxon>
        <taxon>Basidiomycota</taxon>
        <taxon>Agaricomycotina</taxon>
        <taxon>Agaricomycetes</taxon>
        <taxon>Polyporales</taxon>
        <taxon>Steccherinaceae</taxon>
        <taxon>Antrodiella</taxon>
    </lineage>
</organism>
<evidence type="ECO:0000313" key="4">
    <source>
        <dbReference type="Proteomes" id="UP000308730"/>
    </source>
</evidence>
<reference evidence="3 4" key="1">
    <citation type="submission" date="2019-02" db="EMBL/GenBank/DDBJ databases">
        <title>Genome sequencing of the rare red list fungi Antrodiella citrinella (Flaviporus citrinellus).</title>
        <authorList>
            <person name="Buettner E."/>
            <person name="Kellner H."/>
        </authorList>
    </citation>
    <scope>NUCLEOTIDE SEQUENCE [LARGE SCALE GENOMIC DNA]</scope>
    <source>
        <strain evidence="3 4">DSM 108506</strain>
    </source>
</reference>
<feature type="compositionally biased region" description="Acidic residues" evidence="1">
    <location>
        <begin position="179"/>
        <end position="217"/>
    </location>
</feature>
<evidence type="ECO:0000313" key="3">
    <source>
        <dbReference type="EMBL" id="THH16592.1"/>
    </source>
</evidence>
<dbReference type="OrthoDB" id="3214739at2759"/>
<dbReference type="EMBL" id="SGPM01000720">
    <property type="protein sequence ID" value="THH16592.1"/>
    <property type="molecule type" value="Genomic_DNA"/>
</dbReference>
<protein>
    <recommendedName>
        <fullName evidence="2">DUF6532 domain-containing protein</fullName>
    </recommendedName>
</protein>
<feature type="compositionally biased region" description="Basic residues" evidence="1">
    <location>
        <begin position="151"/>
        <end position="161"/>
    </location>
</feature>
<feature type="compositionally biased region" description="Basic residues" evidence="1">
    <location>
        <begin position="360"/>
        <end position="383"/>
    </location>
</feature>
<feature type="compositionally biased region" description="Basic and acidic residues" evidence="1">
    <location>
        <begin position="264"/>
        <end position="280"/>
    </location>
</feature>
<comment type="caution">
    <text evidence="3">The sequence shown here is derived from an EMBL/GenBank/DDBJ whole genome shotgun (WGS) entry which is preliminary data.</text>
</comment>
<feature type="compositionally biased region" description="Basic and acidic residues" evidence="1">
    <location>
        <begin position="1"/>
        <end position="11"/>
    </location>
</feature>
<dbReference type="Proteomes" id="UP000308730">
    <property type="component" value="Unassembled WGS sequence"/>
</dbReference>
<proteinExistence type="predicted"/>
<feature type="domain" description="DUF6532" evidence="2">
    <location>
        <begin position="450"/>
        <end position="649"/>
    </location>
</feature>
<feature type="compositionally biased region" description="Acidic residues" evidence="1">
    <location>
        <begin position="307"/>
        <end position="317"/>
    </location>
</feature>
<dbReference type="InterPro" id="IPR045341">
    <property type="entry name" value="DUF6532"/>
</dbReference>
<sequence>MAKSVDADAKAAKKAARKQREQDEAAALIAAGSGVRGSKANAIKDKPWMNGKSTTARKRAFSAADQSAEPNKKKSKADGNTATSSANRKHDPVPDTASKTTVEAAIAVVPKPRRRIVEHDSDDRGKAQDQAPTGYTSDSDDPAAYEERLRQAKAFRKRRKGQISPSMEQVVEDNNQGNDNEEEDDDGEDDDGDDNDDGDDDDDDDDDDNDNDNDNDDSSSKAGSGDSNPIDGEDEDNDLTGQGATQLRGTLAREQVPAWTSPEPHTREDDNVLSDGDSRIPPRRRVASTASSDYELPPPSTDAATSEFDDFDHDDSDAPQGITSSQGQAAPSRGSAPSRSRPEHMLFEDDNDVVNNNVKAPKKSNVKKKSEKKAKKPGKREMKRRLEEPRFNDTDDRRPDAGQPDPERKPPTNPTWPPWTNLARNSRNGVNLLSQEPQMRAVLRATNASMYRRCGLVHAYPEVDDKLDHILTTLRKHATAMAPEVADRMTADRRYCELLATVPANAVSQYRSKIATKSPAVIAQAYGLEGLTSGVIVKRVEDLLIEHAYLFKLKPGNEVTPILAEPLGHPILVTLMKATLFHTRSHPGNKLLSEFPVVNGKPEIPIPMLALIATVIEFGLMAWSSGTHHPTQFTAEATSMVYEGVLEYIKYLKSGLTAPQYHRLLADILQRCRTSSKISTALSSTVVASHKVDFASMPQ</sequence>
<feature type="compositionally biased region" description="Low complexity" evidence="1">
    <location>
        <begin position="329"/>
        <end position="339"/>
    </location>
</feature>
<feature type="compositionally biased region" description="Basic and acidic residues" evidence="1">
    <location>
        <begin position="115"/>
        <end position="127"/>
    </location>
</feature>
<feature type="compositionally biased region" description="Polar residues" evidence="1">
    <location>
        <begin position="239"/>
        <end position="248"/>
    </location>
</feature>
<dbReference type="Pfam" id="PF20149">
    <property type="entry name" value="DUF6532"/>
    <property type="match status" value="1"/>
</dbReference>